<dbReference type="GO" id="GO:0005829">
    <property type="term" value="C:cytosol"/>
    <property type="evidence" value="ECO:0007669"/>
    <property type="project" value="TreeGrafter"/>
</dbReference>
<dbReference type="Gene3D" id="3.30.230.10">
    <property type="match status" value="1"/>
</dbReference>
<dbReference type="GO" id="GO:0005524">
    <property type="term" value="F:ATP binding"/>
    <property type="evidence" value="ECO:0007669"/>
    <property type="project" value="UniProtKB-KW"/>
</dbReference>
<evidence type="ECO:0000256" key="2">
    <source>
        <dbReference type="ARBA" id="ARBA00022840"/>
    </source>
</evidence>
<evidence type="ECO:0000259" key="3">
    <source>
        <dbReference type="Pfam" id="PF10509"/>
    </source>
</evidence>
<reference evidence="4" key="1">
    <citation type="journal article" date="2014" name="Front. Microbiol.">
        <title>High frequency of phylogenetically diverse reductive dehalogenase-homologous genes in deep subseafloor sedimentary metagenomes.</title>
        <authorList>
            <person name="Kawai M."/>
            <person name="Futagami T."/>
            <person name="Toyoda A."/>
            <person name="Takaki Y."/>
            <person name="Nishi S."/>
            <person name="Hori S."/>
            <person name="Arai W."/>
            <person name="Tsubouchi T."/>
            <person name="Morono Y."/>
            <person name="Uchiyama I."/>
            <person name="Ito T."/>
            <person name="Fujiyama A."/>
            <person name="Inagaki F."/>
            <person name="Takami H."/>
        </authorList>
    </citation>
    <scope>NUCLEOTIDE SEQUENCE</scope>
    <source>
        <strain evidence="4">Expedition CK06-06</strain>
    </source>
</reference>
<evidence type="ECO:0000256" key="1">
    <source>
        <dbReference type="ARBA" id="ARBA00022741"/>
    </source>
</evidence>
<feature type="non-terminal residue" evidence="4">
    <location>
        <position position="1"/>
    </location>
</feature>
<name>X1IQY8_9ZZZZ</name>
<dbReference type="PANTHER" id="PTHR10457">
    <property type="entry name" value="MEVALONATE KINASE/GALACTOKINASE"/>
    <property type="match status" value="1"/>
</dbReference>
<dbReference type="InterPro" id="IPR020568">
    <property type="entry name" value="Ribosomal_Su5_D2-typ_SF"/>
</dbReference>
<proteinExistence type="predicted"/>
<accession>X1IQY8</accession>
<comment type="caution">
    <text evidence="4">The sequence shown here is derived from an EMBL/GenBank/DDBJ whole genome shotgun (WGS) entry which is preliminary data.</text>
</comment>
<protein>
    <recommendedName>
        <fullName evidence="3">Galactokinase N-terminal domain-containing protein</fullName>
    </recommendedName>
</protein>
<sequence>TVKAEELLSPAAIKMLDIIIVRAPGRINLMGRHVDHQNGLVNLIAIDKEIFITASIRKDYRLVAHNVDKVNFPDIKIDLSNLTSEICNNWLDVISNANFIQKYRSPKGKWDNYLKAAYLRLINLFGLDKIYGANICVSGNILIALPTVQYLILSHLKQVGSSYSITFFFSLDIFSLTKL</sequence>
<dbReference type="PANTHER" id="PTHR10457:SF7">
    <property type="entry name" value="GALACTOKINASE-RELATED"/>
    <property type="match status" value="1"/>
</dbReference>
<dbReference type="GO" id="GO:0006012">
    <property type="term" value="P:galactose metabolic process"/>
    <property type="evidence" value="ECO:0007669"/>
    <property type="project" value="TreeGrafter"/>
</dbReference>
<dbReference type="InterPro" id="IPR019539">
    <property type="entry name" value="GalKase_N"/>
</dbReference>
<keyword evidence="1" id="KW-0547">Nucleotide-binding</keyword>
<dbReference type="InterPro" id="IPR014721">
    <property type="entry name" value="Ribsml_uS5_D2-typ_fold_subgr"/>
</dbReference>
<feature type="domain" description="Galactokinase N-terminal" evidence="3">
    <location>
        <begin position="19"/>
        <end position="55"/>
    </location>
</feature>
<keyword evidence="2" id="KW-0067">ATP-binding</keyword>
<dbReference type="SUPFAM" id="SSF54211">
    <property type="entry name" value="Ribosomal protein S5 domain 2-like"/>
    <property type="match status" value="1"/>
</dbReference>
<dbReference type="EMBL" id="BARU01030897">
    <property type="protein sequence ID" value="GAH68504.1"/>
    <property type="molecule type" value="Genomic_DNA"/>
</dbReference>
<gene>
    <name evidence="4" type="ORF">S03H2_48944</name>
</gene>
<dbReference type="AlphaFoldDB" id="X1IQY8"/>
<evidence type="ECO:0000313" key="4">
    <source>
        <dbReference type="EMBL" id="GAH68504.1"/>
    </source>
</evidence>
<dbReference type="Pfam" id="PF10509">
    <property type="entry name" value="GalKase_gal_bdg"/>
    <property type="match status" value="1"/>
</dbReference>
<organism evidence="4">
    <name type="scientific">marine sediment metagenome</name>
    <dbReference type="NCBI Taxonomy" id="412755"/>
    <lineage>
        <taxon>unclassified sequences</taxon>
        <taxon>metagenomes</taxon>
        <taxon>ecological metagenomes</taxon>
    </lineage>
</organism>
<dbReference type="GO" id="GO:0004335">
    <property type="term" value="F:galactokinase activity"/>
    <property type="evidence" value="ECO:0007669"/>
    <property type="project" value="TreeGrafter"/>
</dbReference>